<evidence type="ECO:0000259" key="8">
    <source>
        <dbReference type="Pfam" id="PF00892"/>
    </source>
</evidence>
<dbReference type="PANTHER" id="PTHR42920">
    <property type="entry name" value="OS03G0707200 PROTEIN-RELATED"/>
    <property type="match status" value="1"/>
</dbReference>
<evidence type="ECO:0000256" key="5">
    <source>
        <dbReference type="ARBA" id="ARBA00022989"/>
    </source>
</evidence>
<dbReference type="PANTHER" id="PTHR42920:SF5">
    <property type="entry name" value="EAMA DOMAIN-CONTAINING PROTEIN"/>
    <property type="match status" value="1"/>
</dbReference>
<evidence type="ECO:0000256" key="3">
    <source>
        <dbReference type="ARBA" id="ARBA00022475"/>
    </source>
</evidence>
<organism evidence="9 10">
    <name type="scientific">Bacillus kandeliae</name>
    <dbReference type="NCBI Taxonomy" id="3129297"/>
    <lineage>
        <taxon>Bacteria</taxon>
        <taxon>Bacillati</taxon>
        <taxon>Bacillota</taxon>
        <taxon>Bacilli</taxon>
        <taxon>Bacillales</taxon>
        <taxon>Bacillaceae</taxon>
        <taxon>Bacillus</taxon>
    </lineage>
</organism>
<name>A0ABZ2N8Q4_9BACI</name>
<dbReference type="Proteomes" id="UP001387364">
    <property type="component" value="Chromosome"/>
</dbReference>
<evidence type="ECO:0000313" key="10">
    <source>
        <dbReference type="Proteomes" id="UP001387364"/>
    </source>
</evidence>
<keyword evidence="4 7" id="KW-0812">Transmembrane</keyword>
<feature type="domain" description="EamA" evidence="8">
    <location>
        <begin position="7"/>
        <end position="136"/>
    </location>
</feature>
<keyword evidence="10" id="KW-1185">Reference proteome</keyword>
<accession>A0ABZ2N8Q4</accession>
<protein>
    <submittedName>
        <fullName evidence="9">DMT family transporter</fullName>
    </submittedName>
</protein>
<reference evidence="9 10" key="1">
    <citation type="submission" date="2024-02" db="EMBL/GenBank/DDBJ databases">
        <title>Seven novel Bacillus-like species.</title>
        <authorList>
            <person name="Liu G."/>
        </authorList>
    </citation>
    <scope>NUCLEOTIDE SEQUENCE [LARGE SCALE GENOMIC DNA]</scope>
    <source>
        <strain evidence="9 10">FJAT-52991</strain>
    </source>
</reference>
<evidence type="ECO:0000313" key="9">
    <source>
        <dbReference type="EMBL" id="WXB93809.1"/>
    </source>
</evidence>
<evidence type="ECO:0000256" key="1">
    <source>
        <dbReference type="ARBA" id="ARBA00004651"/>
    </source>
</evidence>
<dbReference type="RefSeq" id="WP_338753321.1">
    <property type="nucleotide sequence ID" value="NZ_CP147404.1"/>
</dbReference>
<keyword evidence="3" id="KW-1003">Cell membrane</keyword>
<comment type="similarity">
    <text evidence="2">Belongs to the EamA transporter family.</text>
</comment>
<dbReference type="InterPro" id="IPR037185">
    <property type="entry name" value="EmrE-like"/>
</dbReference>
<dbReference type="InterPro" id="IPR051258">
    <property type="entry name" value="Diverse_Substrate_Transporter"/>
</dbReference>
<feature type="transmembrane region" description="Helical" evidence="7">
    <location>
        <begin position="183"/>
        <end position="203"/>
    </location>
</feature>
<dbReference type="Pfam" id="PF00892">
    <property type="entry name" value="EamA"/>
    <property type="match status" value="2"/>
</dbReference>
<keyword evidence="5 7" id="KW-1133">Transmembrane helix</keyword>
<sequence>MNQLRYSLFVLLGACSYGLHSSLVKLTTNAGYQAEQATGAQYFFGLLLLLVVVLFTKRVKLNMKQIGSLLGLGILLSLTGVFYATSIEQLSASMAIVLLFQFTWIGIVIESIYLRTFPSNLKLISIVFLWGGTLLAGGLVSGHMDWMSETKGLVFGFLAAVTFALFIFFSGKAGKGVPTIQRSLIITAGGFLTVLLFVPPTFIVDGTLTGGLWKYGLLVGLFGVVLPVILFAIGTPHIDSGTATIVGAAELPAAILSAMLILGEQITPEQATGVLLILIGIVVPQWRSKKATHPKKVYMN</sequence>
<keyword evidence="6 7" id="KW-0472">Membrane</keyword>
<dbReference type="InterPro" id="IPR000620">
    <property type="entry name" value="EamA_dom"/>
</dbReference>
<feature type="transmembrane region" description="Helical" evidence="7">
    <location>
        <begin position="90"/>
        <end position="109"/>
    </location>
</feature>
<evidence type="ECO:0000256" key="7">
    <source>
        <dbReference type="SAM" id="Phobius"/>
    </source>
</evidence>
<proteinExistence type="inferred from homology"/>
<feature type="transmembrane region" description="Helical" evidence="7">
    <location>
        <begin position="152"/>
        <end position="171"/>
    </location>
</feature>
<feature type="transmembrane region" description="Helical" evidence="7">
    <location>
        <begin position="67"/>
        <end position="84"/>
    </location>
</feature>
<feature type="transmembrane region" description="Helical" evidence="7">
    <location>
        <begin position="121"/>
        <end position="140"/>
    </location>
</feature>
<feature type="transmembrane region" description="Helical" evidence="7">
    <location>
        <begin position="37"/>
        <end position="55"/>
    </location>
</feature>
<feature type="transmembrane region" description="Helical" evidence="7">
    <location>
        <begin position="245"/>
        <end position="263"/>
    </location>
</feature>
<gene>
    <name evidence="9" type="ORF">WDJ61_03925</name>
</gene>
<evidence type="ECO:0000256" key="6">
    <source>
        <dbReference type="ARBA" id="ARBA00023136"/>
    </source>
</evidence>
<comment type="subcellular location">
    <subcellularLocation>
        <location evidence="1">Cell membrane</location>
        <topology evidence="1">Multi-pass membrane protein</topology>
    </subcellularLocation>
</comment>
<feature type="domain" description="EamA" evidence="8">
    <location>
        <begin position="151"/>
        <end position="283"/>
    </location>
</feature>
<evidence type="ECO:0000256" key="4">
    <source>
        <dbReference type="ARBA" id="ARBA00022692"/>
    </source>
</evidence>
<dbReference type="SUPFAM" id="SSF103481">
    <property type="entry name" value="Multidrug resistance efflux transporter EmrE"/>
    <property type="match status" value="1"/>
</dbReference>
<dbReference type="EMBL" id="CP147404">
    <property type="protein sequence ID" value="WXB93809.1"/>
    <property type="molecule type" value="Genomic_DNA"/>
</dbReference>
<feature type="transmembrane region" description="Helical" evidence="7">
    <location>
        <begin position="215"/>
        <end position="233"/>
    </location>
</feature>
<evidence type="ECO:0000256" key="2">
    <source>
        <dbReference type="ARBA" id="ARBA00007362"/>
    </source>
</evidence>
<feature type="transmembrane region" description="Helical" evidence="7">
    <location>
        <begin position="269"/>
        <end position="286"/>
    </location>
</feature>